<dbReference type="OrthoDB" id="2308521at2"/>
<dbReference type="eggNOG" id="ENOG502ZBK5">
    <property type="taxonomic scope" value="Bacteria"/>
</dbReference>
<proteinExistence type="predicted"/>
<organism evidence="1 3">
    <name type="scientific">Enterococcus gilvus ATCC BAA-350</name>
    <dbReference type="NCBI Taxonomy" id="1158614"/>
    <lineage>
        <taxon>Bacteria</taxon>
        <taxon>Bacillati</taxon>
        <taxon>Bacillota</taxon>
        <taxon>Bacilli</taxon>
        <taxon>Lactobacillales</taxon>
        <taxon>Enterococcaceae</taxon>
        <taxon>Enterococcus</taxon>
    </lineage>
</organism>
<dbReference type="AlphaFoldDB" id="R2VCS9"/>
<sequence length="123" mass="14030">MRLAEGIIVDNEKTFGVLKFSALRREVFERDSDGELTEKVKERTYDLKSSGQKQMIQVSVPASKELKEFAYNDEVELIDPVVDTVANPTFRGADVDWYIKCADIITVKKSPQTNQQESNKNQK</sequence>
<accession>R2VCS9</accession>
<dbReference type="PATRIC" id="fig|1158614.3.peg.2688"/>
<evidence type="ECO:0000313" key="1">
    <source>
        <dbReference type="EMBL" id="EOI55485.1"/>
    </source>
</evidence>
<gene>
    <name evidence="2" type="ORF">I592_01273</name>
    <name evidence="1" type="ORF">UKC_02693</name>
</gene>
<reference evidence="2 4" key="2">
    <citation type="submission" date="2013-03" db="EMBL/GenBank/DDBJ databases">
        <title>The Genome Sequence of Enterococcus gilvus ATCC BAA-350 (PacBio/Illumina hybrid assembly).</title>
        <authorList>
            <consortium name="The Broad Institute Genomics Platform"/>
            <consortium name="The Broad Institute Genome Sequencing Center for Infectious Disease"/>
            <person name="Earl A."/>
            <person name="Russ C."/>
            <person name="Gilmore M."/>
            <person name="Surin D."/>
            <person name="Walker B."/>
            <person name="Young S."/>
            <person name="Zeng Q."/>
            <person name="Gargeya S."/>
            <person name="Fitzgerald M."/>
            <person name="Haas B."/>
            <person name="Abouelleil A."/>
            <person name="Allen A.W."/>
            <person name="Alvarado L."/>
            <person name="Arachchi H.M."/>
            <person name="Berlin A.M."/>
            <person name="Chapman S.B."/>
            <person name="Gainer-Dewar J."/>
            <person name="Goldberg J."/>
            <person name="Griggs A."/>
            <person name="Gujja S."/>
            <person name="Hansen M."/>
            <person name="Howarth C."/>
            <person name="Imamovic A."/>
            <person name="Ireland A."/>
            <person name="Larimer J."/>
            <person name="McCowan C."/>
            <person name="Murphy C."/>
            <person name="Pearson M."/>
            <person name="Poon T.W."/>
            <person name="Priest M."/>
            <person name="Roberts A."/>
            <person name="Saif S."/>
            <person name="Shea T."/>
            <person name="Sisk P."/>
            <person name="Sykes S."/>
            <person name="Wortman J."/>
            <person name="Nusbaum C."/>
            <person name="Birren B."/>
        </authorList>
    </citation>
    <scope>NUCLEOTIDE SEQUENCE [LARGE SCALE GENOMIC DNA]</scope>
    <source>
        <strain evidence="2 4">ATCC BAA-350</strain>
    </source>
</reference>
<protein>
    <submittedName>
        <fullName evidence="1">Conjugative transposon protein</fullName>
    </submittedName>
</protein>
<evidence type="ECO:0000313" key="4">
    <source>
        <dbReference type="Proteomes" id="UP000014160"/>
    </source>
</evidence>
<dbReference type="RefSeq" id="WP_010781066.1">
    <property type="nucleotide sequence ID" value="NZ_ASWH01000001.1"/>
</dbReference>
<keyword evidence="4" id="KW-1185">Reference proteome</keyword>
<dbReference type="EMBL" id="ASWH01000001">
    <property type="protein sequence ID" value="EOW81972.1"/>
    <property type="molecule type" value="Genomic_DNA"/>
</dbReference>
<evidence type="ECO:0000313" key="3">
    <source>
        <dbReference type="Proteomes" id="UP000013750"/>
    </source>
</evidence>
<dbReference type="InterPro" id="IPR010365">
    <property type="entry name" value="DUF961"/>
</dbReference>
<evidence type="ECO:0000313" key="2">
    <source>
        <dbReference type="EMBL" id="EOW81972.1"/>
    </source>
</evidence>
<dbReference type="Proteomes" id="UP000013750">
    <property type="component" value="Unassembled WGS sequence"/>
</dbReference>
<dbReference type="InterPro" id="IPR038620">
    <property type="entry name" value="YdcP-like_sf"/>
</dbReference>
<dbReference type="Gene3D" id="2.40.50.390">
    <property type="entry name" value="Conjugative transposon protein, DUF961"/>
    <property type="match status" value="1"/>
</dbReference>
<name>R2VCS9_9ENTE</name>
<dbReference type="EMBL" id="AJDQ01000008">
    <property type="protein sequence ID" value="EOI55485.1"/>
    <property type="molecule type" value="Genomic_DNA"/>
</dbReference>
<dbReference type="Pfam" id="PF06125">
    <property type="entry name" value="DUF961"/>
    <property type="match status" value="1"/>
</dbReference>
<comment type="caution">
    <text evidence="1">The sequence shown here is derived from an EMBL/GenBank/DDBJ whole genome shotgun (WGS) entry which is preliminary data.</text>
</comment>
<reference evidence="1 3" key="1">
    <citation type="submission" date="2013-02" db="EMBL/GenBank/DDBJ databases">
        <title>The Genome Sequence of Enterococcus gilvus ATCC BAA-350.</title>
        <authorList>
            <consortium name="The Broad Institute Genome Sequencing Platform"/>
            <consortium name="The Broad Institute Genome Sequencing Center for Infectious Disease"/>
            <person name="Earl A.M."/>
            <person name="Gilmore M.S."/>
            <person name="Lebreton F."/>
            <person name="Walker B."/>
            <person name="Young S.K."/>
            <person name="Zeng Q."/>
            <person name="Gargeya S."/>
            <person name="Fitzgerald M."/>
            <person name="Haas B."/>
            <person name="Abouelleil A."/>
            <person name="Alvarado L."/>
            <person name="Arachchi H.M."/>
            <person name="Berlin A.M."/>
            <person name="Chapman S.B."/>
            <person name="Dewar J."/>
            <person name="Goldberg J."/>
            <person name="Griggs A."/>
            <person name="Gujja S."/>
            <person name="Hansen M."/>
            <person name="Howarth C."/>
            <person name="Imamovic A."/>
            <person name="Larimer J."/>
            <person name="McCowan C."/>
            <person name="Murphy C."/>
            <person name="Neiman D."/>
            <person name="Pearson M."/>
            <person name="Priest M."/>
            <person name="Roberts A."/>
            <person name="Saif S."/>
            <person name="Shea T."/>
            <person name="Sisk P."/>
            <person name="Sykes S."/>
            <person name="Wortman J."/>
            <person name="Nusbaum C."/>
            <person name="Birren B."/>
        </authorList>
    </citation>
    <scope>NUCLEOTIDE SEQUENCE [LARGE SCALE GENOMIC DNA]</scope>
    <source>
        <strain evidence="1 3">ATCC BAA-350</strain>
    </source>
</reference>
<dbReference type="Proteomes" id="UP000014160">
    <property type="component" value="Unassembled WGS sequence"/>
</dbReference>
<dbReference type="HOGENOM" id="CLU_144184_0_0_9"/>